<name>A0AAQ3T5I9_PASNO</name>
<dbReference type="Proteomes" id="UP001341281">
    <property type="component" value="Chromosome 03"/>
</dbReference>
<organism evidence="2 3">
    <name type="scientific">Paspalum notatum var. saurae</name>
    <dbReference type="NCBI Taxonomy" id="547442"/>
    <lineage>
        <taxon>Eukaryota</taxon>
        <taxon>Viridiplantae</taxon>
        <taxon>Streptophyta</taxon>
        <taxon>Embryophyta</taxon>
        <taxon>Tracheophyta</taxon>
        <taxon>Spermatophyta</taxon>
        <taxon>Magnoliopsida</taxon>
        <taxon>Liliopsida</taxon>
        <taxon>Poales</taxon>
        <taxon>Poaceae</taxon>
        <taxon>PACMAD clade</taxon>
        <taxon>Panicoideae</taxon>
        <taxon>Andropogonodae</taxon>
        <taxon>Paspaleae</taxon>
        <taxon>Paspalinae</taxon>
        <taxon>Paspalum</taxon>
    </lineage>
</organism>
<proteinExistence type="predicted"/>
<feature type="non-terminal residue" evidence="2">
    <location>
        <position position="293"/>
    </location>
</feature>
<keyword evidence="3" id="KW-1185">Reference proteome</keyword>
<dbReference type="EMBL" id="CP144747">
    <property type="protein sequence ID" value="WVZ66562.1"/>
    <property type="molecule type" value="Genomic_DNA"/>
</dbReference>
<dbReference type="InterPro" id="IPR026960">
    <property type="entry name" value="RVT-Znf"/>
</dbReference>
<accession>A0AAQ3T5I9</accession>
<dbReference type="PANTHER" id="PTHR36617:SF17">
    <property type="entry name" value="OS01G0114800 PROTEIN"/>
    <property type="match status" value="1"/>
</dbReference>
<evidence type="ECO:0000313" key="2">
    <source>
        <dbReference type="EMBL" id="WVZ66562.1"/>
    </source>
</evidence>
<protein>
    <recommendedName>
        <fullName evidence="1">Reverse transcriptase zinc-binding domain-containing protein</fullName>
    </recommendedName>
</protein>
<dbReference type="PANTHER" id="PTHR36617">
    <property type="entry name" value="PROTEIN, PUTATIVE-RELATED"/>
    <property type="match status" value="1"/>
</dbReference>
<reference evidence="2 3" key="1">
    <citation type="submission" date="2024-02" db="EMBL/GenBank/DDBJ databases">
        <title>High-quality chromosome-scale genome assembly of Pensacola bahiagrass (Paspalum notatum Flugge var. saurae).</title>
        <authorList>
            <person name="Vega J.M."/>
            <person name="Podio M."/>
            <person name="Orjuela J."/>
            <person name="Siena L.A."/>
            <person name="Pessino S.C."/>
            <person name="Combes M.C."/>
            <person name="Mariac C."/>
            <person name="Albertini E."/>
            <person name="Pupilli F."/>
            <person name="Ortiz J.P.A."/>
            <person name="Leblanc O."/>
        </authorList>
    </citation>
    <scope>NUCLEOTIDE SEQUENCE [LARGE SCALE GENOMIC DNA]</scope>
    <source>
        <strain evidence="2">R1</strain>
        <tissue evidence="2">Leaf</tissue>
    </source>
</reference>
<dbReference type="AlphaFoldDB" id="A0AAQ3T5I9"/>
<gene>
    <name evidence="2" type="ORF">U9M48_015765</name>
</gene>
<evidence type="ECO:0000313" key="3">
    <source>
        <dbReference type="Proteomes" id="UP001341281"/>
    </source>
</evidence>
<dbReference type="Pfam" id="PF13966">
    <property type="entry name" value="zf-RVT"/>
    <property type="match status" value="1"/>
</dbReference>
<feature type="domain" description="Reverse transcriptase zinc-binding" evidence="1">
    <location>
        <begin position="160"/>
        <end position="244"/>
    </location>
</feature>
<evidence type="ECO:0000259" key="1">
    <source>
        <dbReference type="Pfam" id="PF13966"/>
    </source>
</evidence>
<sequence length="293" mass="33288">VARPKPLGGLSIPDLRLFSIALQARWFWLQRTDEERVWAGLPVRVAAEVRHFFDVSILVKVGNGKKTLFWLDRWMDGQALCALTSVLASAVSRRDLKSLTVADGLTDVRWIRGITGGLTVAVIEEYIGLWVRRVIAGERVSLQENVEDQVVWRWTADGKYSAKSVYLALHHGAQEFLGHRLIWQTWLTLRVKIFLWLAFRRRLWTADRRRRHGLDARDVSFLCDALPESIDHLLVSCSFSRPIWIAVLSKCGVLVPPNNSGTLLQWWEAITAAWPAATRRGGDTIVGLVSWCI</sequence>